<feature type="transmembrane region" description="Helical" evidence="5">
    <location>
        <begin position="71"/>
        <end position="89"/>
    </location>
</feature>
<evidence type="ECO:0000313" key="6">
    <source>
        <dbReference type="Proteomes" id="UP000046395"/>
    </source>
</evidence>
<feature type="transmembrane region" description="Helical" evidence="5">
    <location>
        <begin position="124"/>
        <end position="144"/>
    </location>
</feature>
<dbReference type="GO" id="GO:0016020">
    <property type="term" value="C:membrane"/>
    <property type="evidence" value="ECO:0007669"/>
    <property type="project" value="UniProtKB-SubCell"/>
</dbReference>
<feature type="transmembrane region" description="Helical" evidence="5">
    <location>
        <begin position="45"/>
        <end position="65"/>
    </location>
</feature>
<comment type="similarity">
    <text evidence="5">Belongs to the PRA1 family.</text>
</comment>
<dbReference type="STRING" id="70415.A0A5S6QWK8"/>
<keyword evidence="6" id="KW-1185">Reference proteome</keyword>
<keyword evidence="3 5" id="KW-1133">Transmembrane helix</keyword>
<name>A0A5S6QWK8_TRIMR</name>
<evidence type="ECO:0000256" key="3">
    <source>
        <dbReference type="ARBA" id="ARBA00022989"/>
    </source>
</evidence>
<feature type="transmembrane region" description="Helical" evidence="5">
    <location>
        <begin position="101"/>
        <end position="118"/>
    </location>
</feature>
<keyword evidence="4 5" id="KW-0472">Membrane</keyword>
<protein>
    <recommendedName>
        <fullName evidence="5">PRA1 family protein</fullName>
    </recommendedName>
</protein>
<dbReference type="InterPro" id="IPR004895">
    <property type="entry name" value="Prenylated_rab_accept_PRA1"/>
</dbReference>
<dbReference type="PANTHER" id="PTHR12859:SF0">
    <property type="entry name" value="PRA1 FAMILY PROTEIN"/>
    <property type="match status" value="1"/>
</dbReference>
<evidence type="ECO:0000256" key="1">
    <source>
        <dbReference type="ARBA" id="ARBA00004141"/>
    </source>
</evidence>
<proteinExistence type="inferred from homology"/>
<comment type="subcellular location">
    <subcellularLocation>
        <location evidence="1 5">Membrane</location>
        <topology evidence="1 5">Multi-pass membrane protein</topology>
    </subcellularLocation>
</comment>
<evidence type="ECO:0000313" key="7">
    <source>
        <dbReference type="WBParaSite" id="TMUE_3000011806.1"/>
    </source>
</evidence>
<keyword evidence="2 5" id="KW-0812">Transmembrane</keyword>
<dbReference type="PANTHER" id="PTHR12859">
    <property type="entry name" value="PRA1 PROTEIN"/>
    <property type="match status" value="1"/>
</dbReference>
<organism evidence="6 7">
    <name type="scientific">Trichuris muris</name>
    <name type="common">Mouse whipworm</name>
    <dbReference type="NCBI Taxonomy" id="70415"/>
    <lineage>
        <taxon>Eukaryota</taxon>
        <taxon>Metazoa</taxon>
        <taxon>Ecdysozoa</taxon>
        <taxon>Nematoda</taxon>
        <taxon>Enoplea</taxon>
        <taxon>Dorylaimia</taxon>
        <taxon>Trichinellida</taxon>
        <taxon>Trichuridae</taxon>
        <taxon>Trichuris</taxon>
    </lineage>
</organism>
<evidence type="ECO:0000256" key="5">
    <source>
        <dbReference type="RuleBase" id="RU363107"/>
    </source>
</evidence>
<evidence type="ECO:0000256" key="4">
    <source>
        <dbReference type="ARBA" id="ARBA00023136"/>
    </source>
</evidence>
<sequence length="176" mass="19674">MVVSCCDLQLPPLRGLDDFLLGSARFQLPPFGELGRWCNRISNNLLYYQTNYLLLCLVCFLLIGCNRPNELLIGTTVLVLTVGCTAYASSRNPKVIAFKQTYPVLSLVAIVSILYLLVRLVHSVTFSLFALAVPMLICFIHASCRLRNLKNKLSNKAEDLKVKKTPVGTLFELCVF</sequence>
<evidence type="ECO:0000256" key="2">
    <source>
        <dbReference type="ARBA" id="ARBA00022692"/>
    </source>
</evidence>
<dbReference type="Proteomes" id="UP000046395">
    <property type="component" value="Unassembled WGS sequence"/>
</dbReference>
<reference evidence="7" key="1">
    <citation type="submission" date="2019-12" db="UniProtKB">
        <authorList>
            <consortium name="WormBaseParasite"/>
        </authorList>
    </citation>
    <scope>IDENTIFICATION</scope>
</reference>
<accession>A0A5S6QWK8</accession>
<dbReference type="WBParaSite" id="TMUE_3000011806.1">
    <property type="protein sequence ID" value="TMUE_3000011806.1"/>
    <property type="gene ID" value="WBGene00287566"/>
</dbReference>
<dbReference type="Pfam" id="PF03208">
    <property type="entry name" value="PRA1"/>
    <property type="match status" value="1"/>
</dbReference>
<dbReference type="AlphaFoldDB" id="A0A5S6QWK8"/>